<evidence type="ECO:0000313" key="4">
    <source>
        <dbReference type="Proteomes" id="UP001218188"/>
    </source>
</evidence>
<sequence length="50" mass="5308">MQCKVVLAFVASYFLFSVNGAPVPVSNGQLNRDLGAARCTAVFETLATTE</sequence>
<keyword evidence="1" id="KW-0732">Signal</keyword>
<protein>
    <submittedName>
        <fullName evidence="2">Uncharacterized protein</fullName>
    </submittedName>
</protein>
<gene>
    <name evidence="3" type="ORF">C8F04DRAFT_1261524</name>
    <name evidence="2" type="ORF">C8F04DRAFT_1277684</name>
</gene>
<dbReference type="Proteomes" id="UP001218188">
    <property type="component" value="Unassembled WGS sequence"/>
</dbReference>
<proteinExistence type="predicted"/>
<name>A0AAD6S0W2_9AGAR</name>
<dbReference type="AlphaFoldDB" id="A0AAD6S0W2"/>
<evidence type="ECO:0000313" key="3">
    <source>
        <dbReference type="EMBL" id="KAJ7032951.1"/>
    </source>
</evidence>
<comment type="caution">
    <text evidence="2">The sequence shown here is derived from an EMBL/GenBank/DDBJ whole genome shotgun (WGS) entry which is preliminary data.</text>
</comment>
<organism evidence="2 4">
    <name type="scientific">Mycena alexandri</name>
    <dbReference type="NCBI Taxonomy" id="1745969"/>
    <lineage>
        <taxon>Eukaryota</taxon>
        <taxon>Fungi</taxon>
        <taxon>Dikarya</taxon>
        <taxon>Basidiomycota</taxon>
        <taxon>Agaricomycotina</taxon>
        <taxon>Agaricomycetes</taxon>
        <taxon>Agaricomycetidae</taxon>
        <taxon>Agaricales</taxon>
        <taxon>Marasmiineae</taxon>
        <taxon>Mycenaceae</taxon>
        <taxon>Mycena</taxon>
    </lineage>
</organism>
<evidence type="ECO:0000313" key="2">
    <source>
        <dbReference type="EMBL" id="KAJ7018438.1"/>
    </source>
</evidence>
<accession>A0AAD6S0W2</accession>
<evidence type="ECO:0000256" key="1">
    <source>
        <dbReference type="SAM" id="SignalP"/>
    </source>
</evidence>
<reference evidence="2" key="1">
    <citation type="submission" date="2023-03" db="EMBL/GenBank/DDBJ databases">
        <title>Massive genome expansion in bonnet fungi (Mycena s.s.) driven by repeated elements and novel gene families across ecological guilds.</title>
        <authorList>
            <consortium name="Lawrence Berkeley National Laboratory"/>
            <person name="Harder C.B."/>
            <person name="Miyauchi S."/>
            <person name="Viragh M."/>
            <person name="Kuo A."/>
            <person name="Thoen E."/>
            <person name="Andreopoulos B."/>
            <person name="Lu D."/>
            <person name="Skrede I."/>
            <person name="Drula E."/>
            <person name="Henrissat B."/>
            <person name="Morin E."/>
            <person name="Kohler A."/>
            <person name="Barry K."/>
            <person name="LaButti K."/>
            <person name="Morin E."/>
            <person name="Salamov A."/>
            <person name="Lipzen A."/>
            <person name="Mereny Z."/>
            <person name="Hegedus B."/>
            <person name="Baldrian P."/>
            <person name="Stursova M."/>
            <person name="Weitz H."/>
            <person name="Taylor A."/>
            <person name="Grigoriev I.V."/>
            <person name="Nagy L.G."/>
            <person name="Martin F."/>
            <person name="Kauserud H."/>
        </authorList>
    </citation>
    <scope>NUCLEOTIDE SEQUENCE</scope>
    <source>
        <strain evidence="2">CBHHK200</strain>
    </source>
</reference>
<keyword evidence="4" id="KW-1185">Reference proteome</keyword>
<dbReference type="EMBL" id="JARJCM010000069">
    <property type="protein sequence ID" value="KAJ7032951.1"/>
    <property type="molecule type" value="Genomic_DNA"/>
</dbReference>
<dbReference type="EMBL" id="JARJCM010000340">
    <property type="protein sequence ID" value="KAJ7018438.1"/>
    <property type="molecule type" value="Genomic_DNA"/>
</dbReference>
<feature type="chain" id="PRO_5042441674" evidence="1">
    <location>
        <begin position="21"/>
        <end position="50"/>
    </location>
</feature>
<feature type="signal peptide" evidence="1">
    <location>
        <begin position="1"/>
        <end position="20"/>
    </location>
</feature>